<sequence>MDIQRVGTLVSGMAKSNLQQAVGIAVLGKSLDSMQIQGQMLTQLMEQSAQPHLGGNLDIRA</sequence>
<comment type="caution">
    <text evidence="1">The sequence shown here is derived from an EMBL/GenBank/DDBJ whole genome shotgun (WGS) entry which is preliminary data.</text>
</comment>
<name>A0ABV6JD06_9BACL</name>
<dbReference type="Proteomes" id="UP001589818">
    <property type="component" value="Unassembled WGS sequence"/>
</dbReference>
<reference evidence="1 2" key="1">
    <citation type="submission" date="2024-09" db="EMBL/GenBank/DDBJ databases">
        <authorList>
            <person name="Sun Q."/>
            <person name="Mori K."/>
        </authorList>
    </citation>
    <scope>NUCLEOTIDE SEQUENCE [LARGE SCALE GENOMIC DNA]</scope>
    <source>
        <strain evidence="1 2">CCM 4839</strain>
    </source>
</reference>
<evidence type="ECO:0000313" key="1">
    <source>
        <dbReference type="EMBL" id="MFC0393784.1"/>
    </source>
</evidence>
<protein>
    <submittedName>
        <fullName evidence="1">YjfB family protein</fullName>
    </submittedName>
</protein>
<dbReference type="RefSeq" id="WP_204820543.1">
    <property type="nucleotide sequence ID" value="NZ_JANHOF010000013.1"/>
</dbReference>
<dbReference type="EMBL" id="JBHLVF010000034">
    <property type="protein sequence ID" value="MFC0393784.1"/>
    <property type="molecule type" value="Genomic_DNA"/>
</dbReference>
<accession>A0ABV6JD06</accession>
<evidence type="ECO:0000313" key="2">
    <source>
        <dbReference type="Proteomes" id="UP001589818"/>
    </source>
</evidence>
<organism evidence="1 2">
    <name type="scientific">Paenibacillus mendelii</name>
    <dbReference type="NCBI Taxonomy" id="206163"/>
    <lineage>
        <taxon>Bacteria</taxon>
        <taxon>Bacillati</taxon>
        <taxon>Bacillota</taxon>
        <taxon>Bacilli</taxon>
        <taxon>Bacillales</taxon>
        <taxon>Paenibacillaceae</taxon>
        <taxon>Paenibacillus</taxon>
    </lineage>
</organism>
<dbReference type="InterPro" id="IPR025906">
    <property type="entry name" value="YjfB_motility"/>
</dbReference>
<keyword evidence="2" id="KW-1185">Reference proteome</keyword>
<dbReference type="Pfam" id="PF14070">
    <property type="entry name" value="YjfB_motility"/>
    <property type="match status" value="1"/>
</dbReference>
<gene>
    <name evidence="1" type="ORF">ACFFJ8_20745</name>
</gene>
<proteinExistence type="predicted"/>